<reference evidence="2" key="1">
    <citation type="submission" date="2018-05" db="EMBL/GenBank/DDBJ databases">
        <title>Draft genome of Mucuna pruriens seed.</title>
        <authorList>
            <person name="Nnadi N.E."/>
            <person name="Vos R."/>
            <person name="Hasami M.H."/>
            <person name="Devisetty U.K."/>
            <person name="Aguiy J.C."/>
        </authorList>
    </citation>
    <scope>NUCLEOTIDE SEQUENCE [LARGE SCALE GENOMIC DNA]</scope>
    <source>
        <strain evidence="2">JCA_2017</strain>
    </source>
</reference>
<gene>
    <name evidence="2" type="ORF">CR513_03535</name>
</gene>
<dbReference type="AlphaFoldDB" id="A0A371I9N8"/>
<proteinExistence type="predicted"/>
<dbReference type="Proteomes" id="UP000257109">
    <property type="component" value="Unassembled WGS sequence"/>
</dbReference>
<comment type="caution">
    <text evidence="2">The sequence shown here is derived from an EMBL/GenBank/DDBJ whole genome shotgun (WGS) entry which is preliminary data.</text>
</comment>
<feature type="non-terminal residue" evidence="2">
    <location>
        <position position="1"/>
    </location>
</feature>
<sequence>MHSKVERSHQGRSKLRKHPFVDGVIEILDKYDGTTNPDEHVTQVNLFTNDDAILCRVFPTSLKGATLNWYMHLPHNSIDSFETPMEKFRAQYATSQPYHLTLVALINMRHEEDESLCSFMEQISIVAIKIKDLNLEVSLHSMIMVGHLRKFVRRVAERGHLEKNQRQTIGEMRTLGEMKSKILNDKSNAPRD</sequence>
<evidence type="ECO:0000313" key="2">
    <source>
        <dbReference type="EMBL" id="RDY11748.1"/>
    </source>
</evidence>
<organism evidence="2 3">
    <name type="scientific">Mucuna pruriens</name>
    <name type="common">Velvet bean</name>
    <name type="synonym">Dolichos pruriens</name>
    <dbReference type="NCBI Taxonomy" id="157652"/>
    <lineage>
        <taxon>Eukaryota</taxon>
        <taxon>Viridiplantae</taxon>
        <taxon>Streptophyta</taxon>
        <taxon>Embryophyta</taxon>
        <taxon>Tracheophyta</taxon>
        <taxon>Spermatophyta</taxon>
        <taxon>Magnoliopsida</taxon>
        <taxon>eudicotyledons</taxon>
        <taxon>Gunneridae</taxon>
        <taxon>Pentapetalae</taxon>
        <taxon>rosids</taxon>
        <taxon>fabids</taxon>
        <taxon>Fabales</taxon>
        <taxon>Fabaceae</taxon>
        <taxon>Papilionoideae</taxon>
        <taxon>50 kb inversion clade</taxon>
        <taxon>NPAAA clade</taxon>
        <taxon>indigoferoid/millettioid clade</taxon>
        <taxon>Phaseoleae</taxon>
        <taxon>Mucuna</taxon>
    </lineage>
</organism>
<protein>
    <recommendedName>
        <fullName evidence="1">Retrotransposon gag domain-containing protein</fullName>
    </recommendedName>
</protein>
<evidence type="ECO:0000313" key="3">
    <source>
        <dbReference type="Proteomes" id="UP000257109"/>
    </source>
</evidence>
<dbReference type="EMBL" id="QJKJ01000588">
    <property type="protein sequence ID" value="RDY11748.1"/>
    <property type="molecule type" value="Genomic_DNA"/>
</dbReference>
<dbReference type="PANTHER" id="PTHR33223:SF10">
    <property type="entry name" value="AMINOTRANSFERASE-LIKE PLANT MOBILE DOMAIN-CONTAINING PROTEIN"/>
    <property type="match status" value="1"/>
</dbReference>
<dbReference type="PANTHER" id="PTHR33223">
    <property type="entry name" value="CCHC-TYPE DOMAIN-CONTAINING PROTEIN"/>
    <property type="match status" value="1"/>
</dbReference>
<evidence type="ECO:0000259" key="1">
    <source>
        <dbReference type="Pfam" id="PF03732"/>
    </source>
</evidence>
<dbReference type="InterPro" id="IPR005162">
    <property type="entry name" value="Retrotrans_gag_dom"/>
</dbReference>
<keyword evidence="3" id="KW-1185">Reference proteome</keyword>
<accession>A0A371I9N8</accession>
<dbReference type="Pfam" id="PF03732">
    <property type="entry name" value="Retrotrans_gag"/>
    <property type="match status" value="1"/>
</dbReference>
<feature type="domain" description="Retrotransposon gag" evidence="1">
    <location>
        <begin position="57"/>
        <end position="136"/>
    </location>
</feature>
<dbReference type="OrthoDB" id="1432783at2759"/>
<name>A0A371I9N8_MUCPR</name>